<name>A0A8K0UNA7_9AGAR</name>
<evidence type="ECO:0000256" key="3">
    <source>
        <dbReference type="ARBA" id="ARBA00005902"/>
    </source>
</evidence>
<evidence type="ECO:0000256" key="2">
    <source>
        <dbReference type="ARBA" id="ARBA00004496"/>
    </source>
</evidence>
<feature type="region of interest" description="Disordered" evidence="6">
    <location>
        <begin position="247"/>
        <end position="267"/>
    </location>
</feature>
<dbReference type="InterPro" id="IPR016069">
    <property type="entry name" value="Translin_C"/>
</dbReference>
<comment type="similarity">
    <text evidence="3">Belongs to the translin family.</text>
</comment>
<dbReference type="AlphaFoldDB" id="A0A8K0UNA7"/>
<sequence>MSSSRNNVVNVFDAFRIDLDEHNDRRERLIKSSRDITNLSKKVIFLLHRVMTTDDVSTADKDDRNARAAAQGREKLKEIQKLFAAVGAEVQGDRFWRYQRNVSPGLQEYIEALSFTHYLETGKLISYDEVQQSLTGELGESYFPLTTEDYLLGLSDLTGELMRYAISSISQRGGRMKANEVCTFVRNCKSDFEVFTPHFRELRKKQSVTSSSLEKIEDAAYAIAVRASEYDVPPEMLDDIIVRSVTSEDGGSRNRRGYDDGGYDHDY</sequence>
<organism evidence="7 8">
    <name type="scientific">Cristinia sonorae</name>
    <dbReference type="NCBI Taxonomy" id="1940300"/>
    <lineage>
        <taxon>Eukaryota</taxon>
        <taxon>Fungi</taxon>
        <taxon>Dikarya</taxon>
        <taxon>Basidiomycota</taxon>
        <taxon>Agaricomycotina</taxon>
        <taxon>Agaricomycetes</taxon>
        <taxon>Agaricomycetidae</taxon>
        <taxon>Agaricales</taxon>
        <taxon>Pleurotineae</taxon>
        <taxon>Stephanosporaceae</taxon>
        <taxon>Cristinia</taxon>
    </lineage>
</organism>
<evidence type="ECO:0000313" key="7">
    <source>
        <dbReference type="EMBL" id="KAH8100500.1"/>
    </source>
</evidence>
<comment type="subcellular location">
    <subcellularLocation>
        <location evidence="2">Cytoplasm</location>
    </subcellularLocation>
    <subcellularLocation>
        <location evidence="1">Nucleus</location>
    </subcellularLocation>
</comment>
<dbReference type="InterPro" id="IPR036081">
    <property type="entry name" value="Translin_sf"/>
</dbReference>
<comment type="caution">
    <text evidence="7">The sequence shown here is derived from an EMBL/GenBank/DDBJ whole genome shotgun (WGS) entry which is preliminary data.</text>
</comment>
<dbReference type="GO" id="GO:0043565">
    <property type="term" value="F:sequence-specific DNA binding"/>
    <property type="evidence" value="ECO:0007669"/>
    <property type="project" value="InterPro"/>
</dbReference>
<evidence type="ECO:0000256" key="1">
    <source>
        <dbReference type="ARBA" id="ARBA00004123"/>
    </source>
</evidence>
<dbReference type="EMBL" id="JAEVFJ010000015">
    <property type="protein sequence ID" value="KAH8100500.1"/>
    <property type="molecule type" value="Genomic_DNA"/>
</dbReference>
<feature type="compositionally biased region" description="Basic and acidic residues" evidence="6">
    <location>
        <begin position="250"/>
        <end position="267"/>
    </location>
</feature>
<gene>
    <name evidence="7" type="ORF">BXZ70DRAFT_893312</name>
</gene>
<dbReference type="CDD" id="cd14820">
    <property type="entry name" value="TRAX"/>
    <property type="match status" value="1"/>
</dbReference>
<keyword evidence="8" id="KW-1185">Reference proteome</keyword>
<evidence type="ECO:0000313" key="8">
    <source>
        <dbReference type="Proteomes" id="UP000813824"/>
    </source>
</evidence>
<dbReference type="Proteomes" id="UP000813824">
    <property type="component" value="Unassembled WGS sequence"/>
</dbReference>
<dbReference type="InterPro" id="IPR016068">
    <property type="entry name" value="Translin_N"/>
</dbReference>
<dbReference type="GO" id="GO:0005634">
    <property type="term" value="C:nucleus"/>
    <property type="evidence" value="ECO:0007669"/>
    <property type="project" value="UniProtKB-SubCell"/>
</dbReference>
<reference evidence="7" key="1">
    <citation type="journal article" date="2021" name="New Phytol.">
        <title>Evolutionary innovations through gain and loss of genes in the ectomycorrhizal Boletales.</title>
        <authorList>
            <person name="Wu G."/>
            <person name="Miyauchi S."/>
            <person name="Morin E."/>
            <person name="Kuo A."/>
            <person name="Drula E."/>
            <person name="Varga T."/>
            <person name="Kohler A."/>
            <person name="Feng B."/>
            <person name="Cao Y."/>
            <person name="Lipzen A."/>
            <person name="Daum C."/>
            <person name="Hundley H."/>
            <person name="Pangilinan J."/>
            <person name="Johnson J."/>
            <person name="Barry K."/>
            <person name="LaButti K."/>
            <person name="Ng V."/>
            <person name="Ahrendt S."/>
            <person name="Min B."/>
            <person name="Choi I.G."/>
            <person name="Park H."/>
            <person name="Plett J.M."/>
            <person name="Magnuson J."/>
            <person name="Spatafora J.W."/>
            <person name="Nagy L.G."/>
            <person name="Henrissat B."/>
            <person name="Grigoriev I.V."/>
            <person name="Yang Z.L."/>
            <person name="Xu J."/>
            <person name="Martin F.M."/>
        </authorList>
    </citation>
    <scope>NUCLEOTIDE SEQUENCE</scope>
    <source>
        <strain evidence="7">KKN 215</strain>
    </source>
</reference>
<dbReference type="Gene3D" id="1.20.58.190">
    <property type="entry name" value="Translin, domain 1"/>
    <property type="match status" value="1"/>
</dbReference>
<evidence type="ECO:0000256" key="5">
    <source>
        <dbReference type="ARBA" id="ARBA00023242"/>
    </source>
</evidence>
<keyword evidence="5" id="KW-0539">Nucleus</keyword>
<evidence type="ECO:0000256" key="6">
    <source>
        <dbReference type="SAM" id="MobiDB-lite"/>
    </source>
</evidence>
<dbReference type="InterPro" id="IPR002848">
    <property type="entry name" value="Translin_fam"/>
</dbReference>
<dbReference type="OrthoDB" id="31005at2759"/>
<dbReference type="Pfam" id="PF01997">
    <property type="entry name" value="Translin"/>
    <property type="match status" value="1"/>
</dbReference>
<protein>
    <submittedName>
        <fullName evidence="7">Translin family-domain-containing protein</fullName>
    </submittedName>
</protein>
<dbReference type="GO" id="GO:0005737">
    <property type="term" value="C:cytoplasm"/>
    <property type="evidence" value="ECO:0007669"/>
    <property type="project" value="UniProtKB-SubCell"/>
</dbReference>
<keyword evidence="4" id="KW-0963">Cytoplasm</keyword>
<accession>A0A8K0UNA7</accession>
<evidence type="ECO:0000256" key="4">
    <source>
        <dbReference type="ARBA" id="ARBA00022490"/>
    </source>
</evidence>
<dbReference type="SUPFAM" id="SSF74784">
    <property type="entry name" value="Translin"/>
    <property type="match status" value="1"/>
</dbReference>
<proteinExistence type="inferred from homology"/>
<dbReference type="PANTHER" id="PTHR10741">
    <property type="entry name" value="TRANSLIN AND TRANSLIN ASSOCIATED PROTEIN X"/>
    <property type="match status" value="1"/>
</dbReference>
<dbReference type="Gene3D" id="1.20.58.200">
    <property type="entry name" value="Translin, domain 2"/>
    <property type="match status" value="1"/>
</dbReference>